<dbReference type="EMBL" id="AP017928">
    <property type="protein sequence ID" value="BBA37156.1"/>
    <property type="molecule type" value="Genomic_DNA"/>
</dbReference>
<dbReference type="AlphaFoldDB" id="A0A250L056"/>
<reference evidence="2 3" key="1">
    <citation type="submission" date="2016-12" db="EMBL/GenBank/DDBJ databases">
        <title>Genome sequencing of Methylocaldum marinum.</title>
        <authorList>
            <person name="Takeuchi M."/>
            <person name="Kamagata Y."/>
            <person name="Hiraoka S."/>
            <person name="Oshima K."/>
            <person name="Hattori M."/>
            <person name="Iwasaki W."/>
        </authorList>
    </citation>
    <scope>NUCLEOTIDE SEQUENCE [LARGE SCALE GENOMIC DNA]</scope>
    <source>
        <strain evidence="2 3">S8</strain>
    </source>
</reference>
<dbReference type="InterPro" id="IPR043128">
    <property type="entry name" value="Rev_trsase/Diguanyl_cyclase"/>
</dbReference>
<dbReference type="SUPFAM" id="SSF55073">
    <property type="entry name" value="Nucleotide cyclase"/>
    <property type="match status" value="1"/>
</dbReference>
<accession>A0A250L056</accession>
<gene>
    <name evidence="2" type="ORF">sS8_5234</name>
</gene>
<dbReference type="Proteomes" id="UP000266313">
    <property type="component" value="Chromosome"/>
</dbReference>
<dbReference type="RefSeq" id="WP_170161257.1">
    <property type="nucleotide sequence ID" value="NZ_AP017928.1"/>
</dbReference>
<organism evidence="2 3">
    <name type="scientific">Methylocaldum marinum</name>
    <dbReference type="NCBI Taxonomy" id="1432792"/>
    <lineage>
        <taxon>Bacteria</taxon>
        <taxon>Pseudomonadati</taxon>
        <taxon>Pseudomonadota</taxon>
        <taxon>Gammaproteobacteria</taxon>
        <taxon>Methylococcales</taxon>
        <taxon>Methylococcaceae</taxon>
        <taxon>Methylocaldum</taxon>
    </lineage>
</organism>
<evidence type="ECO:0000313" key="3">
    <source>
        <dbReference type="Proteomes" id="UP000266313"/>
    </source>
</evidence>
<evidence type="ECO:0000259" key="1">
    <source>
        <dbReference type="Pfam" id="PF00990"/>
    </source>
</evidence>
<dbReference type="KEGG" id="mmai:sS8_5234"/>
<sequence>MQKALAEALDRAPMGVAVVRDRRIVWVNQRLAQWFDLDRDRFARSGPECPEDVGLGVLFAGAGNVRVACRGGPVWLRRELAVLAGGLDAYFFEDVTERVRIEQDRSRLQELAAALHTKDEETGLLNRNAILQALDGHVSRSRRYGNPLAVIRVRLEPPRGAVSPGSKLREIAQEFNAQLRWADQVGRLDETAFLLILPETARTDADVLAAKFGRERVALASAESWRIDCTVASWQKGDDAKKLMQRLNSEPRGPKLS</sequence>
<proteinExistence type="predicted"/>
<dbReference type="Pfam" id="PF00990">
    <property type="entry name" value="GGDEF"/>
    <property type="match status" value="1"/>
</dbReference>
<protein>
    <recommendedName>
        <fullName evidence="1">GGDEF domain-containing protein</fullName>
    </recommendedName>
</protein>
<name>A0A250L056_9GAMM</name>
<dbReference type="Gene3D" id="3.30.70.270">
    <property type="match status" value="1"/>
</dbReference>
<dbReference type="InterPro" id="IPR029787">
    <property type="entry name" value="Nucleotide_cyclase"/>
</dbReference>
<evidence type="ECO:0000313" key="2">
    <source>
        <dbReference type="EMBL" id="BBA37156.1"/>
    </source>
</evidence>
<keyword evidence="3" id="KW-1185">Reference proteome</keyword>
<feature type="domain" description="GGDEF" evidence="1">
    <location>
        <begin position="119"/>
        <end position="244"/>
    </location>
</feature>
<dbReference type="InterPro" id="IPR000160">
    <property type="entry name" value="GGDEF_dom"/>
</dbReference>